<dbReference type="Pfam" id="PF05368">
    <property type="entry name" value="NmrA"/>
    <property type="match status" value="1"/>
</dbReference>
<dbReference type="PANTHER" id="PTHR47129">
    <property type="entry name" value="QUINONE OXIDOREDUCTASE 2"/>
    <property type="match status" value="1"/>
</dbReference>
<dbReference type="PANTHER" id="PTHR47129:SF1">
    <property type="entry name" value="NMRA-LIKE DOMAIN-CONTAINING PROTEIN"/>
    <property type="match status" value="1"/>
</dbReference>
<accession>A0A512RQN9</accession>
<name>A0A512RQN9_9BACT</name>
<dbReference type="AlphaFoldDB" id="A0A512RQN9"/>
<organism evidence="2 3">
    <name type="scientific">Chitinophaga cymbidii</name>
    <dbReference type="NCBI Taxonomy" id="1096750"/>
    <lineage>
        <taxon>Bacteria</taxon>
        <taxon>Pseudomonadati</taxon>
        <taxon>Bacteroidota</taxon>
        <taxon>Chitinophagia</taxon>
        <taxon>Chitinophagales</taxon>
        <taxon>Chitinophagaceae</taxon>
        <taxon>Chitinophaga</taxon>
    </lineage>
</organism>
<feature type="domain" description="NmrA-like" evidence="1">
    <location>
        <begin position="2"/>
        <end position="252"/>
    </location>
</feature>
<protein>
    <submittedName>
        <fullName evidence="2">NAD(P)-dependent oxidoreductase</fullName>
    </submittedName>
</protein>
<comment type="caution">
    <text evidence="2">The sequence shown here is derived from an EMBL/GenBank/DDBJ whole genome shotgun (WGS) entry which is preliminary data.</text>
</comment>
<dbReference type="CDD" id="cd05269">
    <property type="entry name" value="TMR_SDR_a"/>
    <property type="match status" value="1"/>
</dbReference>
<dbReference type="InterPro" id="IPR052718">
    <property type="entry name" value="NmrA-type_oxidoreductase"/>
</dbReference>
<proteinExistence type="predicted"/>
<dbReference type="InterPro" id="IPR036291">
    <property type="entry name" value="NAD(P)-bd_dom_sf"/>
</dbReference>
<evidence type="ECO:0000313" key="3">
    <source>
        <dbReference type="Proteomes" id="UP000321436"/>
    </source>
</evidence>
<dbReference type="SUPFAM" id="SSF51735">
    <property type="entry name" value="NAD(P)-binding Rossmann-fold domains"/>
    <property type="match status" value="1"/>
</dbReference>
<dbReference type="RefSeq" id="WP_146866145.1">
    <property type="nucleotide sequence ID" value="NZ_BKAU01000005.1"/>
</dbReference>
<dbReference type="OrthoDB" id="9780595at2"/>
<dbReference type="EMBL" id="BKAU01000005">
    <property type="protein sequence ID" value="GEP98013.1"/>
    <property type="molecule type" value="Genomic_DNA"/>
</dbReference>
<sequence length="283" mass="30993">MIAITGASGNLGKTTISFLLKKTDPSNIVAVVRDAAKIRDYADSGIQVRVADYKDPASLRKAFSQVSKVLQISTASYGEQAKREESNVVEAAKDAGVQYIVYTSTLHPGNDAHFLAARTCMNTENAIKASGMQYTIFRNSMYFETIPLFIGGALENGQVYYPGGNGKVSFAYRPDIAEALSNVLAGEDHQNAVYNITGSGAYSFGDIAGLMRSEKGMDASYTDIPNEAYREELVKYEVPSHEIDFYVSMADSIKAGEFAHVDDTLEKLLQRKPFPIQEYIKSI</sequence>
<reference evidence="2 3" key="1">
    <citation type="submission" date="2019-07" db="EMBL/GenBank/DDBJ databases">
        <title>Whole genome shotgun sequence of Chitinophaga cymbidii NBRC 109752.</title>
        <authorList>
            <person name="Hosoyama A."/>
            <person name="Uohara A."/>
            <person name="Ohji S."/>
            <person name="Ichikawa N."/>
        </authorList>
    </citation>
    <scope>NUCLEOTIDE SEQUENCE [LARGE SCALE GENOMIC DNA]</scope>
    <source>
        <strain evidence="2 3">NBRC 109752</strain>
    </source>
</reference>
<dbReference type="Gene3D" id="3.90.25.10">
    <property type="entry name" value="UDP-galactose 4-epimerase, domain 1"/>
    <property type="match status" value="1"/>
</dbReference>
<dbReference type="Proteomes" id="UP000321436">
    <property type="component" value="Unassembled WGS sequence"/>
</dbReference>
<evidence type="ECO:0000313" key="2">
    <source>
        <dbReference type="EMBL" id="GEP98013.1"/>
    </source>
</evidence>
<dbReference type="Gene3D" id="3.40.50.720">
    <property type="entry name" value="NAD(P)-binding Rossmann-like Domain"/>
    <property type="match status" value="1"/>
</dbReference>
<dbReference type="InterPro" id="IPR008030">
    <property type="entry name" value="NmrA-like"/>
</dbReference>
<gene>
    <name evidence="2" type="ORF">CCY01nite_42730</name>
</gene>
<evidence type="ECO:0000259" key="1">
    <source>
        <dbReference type="Pfam" id="PF05368"/>
    </source>
</evidence>
<keyword evidence="3" id="KW-1185">Reference proteome</keyword>